<evidence type="ECO:0000256" key="3">
    <source>
        <dbReference type="ARBA" id="ARBA00022670"/>
    </source>
</evidence>
<dbReference type="GO" id="GO:0005829">
    <property type="term" value="C:cytosol"/>
    <property type="evidence" value="ECO:0007669"/>
    <property type="project" value="TreeGrafter"/>
</dbReference>
<organism evidence="10 11">
    <name type="scientific">Pandoraea pneumonica</name>
    <dbReference type="NCBI Taxonomy" id="2508299"/>
    <lineage>
        <taxon>Bacteria</taxon>
        <taxon>Pseudomonadati</taxon>
        <taxon>Pseudomonadota</taxon>
        <taxon>Betaproteobacteria</taxon>
        <taxon>Burkholderiales</taxon>
        <taxon>Burkholderiaceae</taxon>
        <taxon>Pandoraea</taxon>
    </lineage>
</organism>
<protein>
    <recommendedName>
        <fullName evidence="2">ubiquitinyl hydrolase 1</fullName>
        <ecNumber evidence="2">3.4.19.12</ecNumber>
    </recommendedName>
</protein>
<dbReference type="Pfam" id="PF00023">
    <property type="entry name" value="Ank"/>
    <property type="match status" value="1"/>
</dbReference>
<dbReference type="Proteomes" id="UP000366945">
    <property type="component" value="Unassembled WGS sequence"/>
</dbReference>
<dbReference type="CDD" id="cd02257">
    <property type="entry name" value="Peptidase_C19"/>
    <property type="match status" value="2"/>
</dbReference>
<comment type="catalytic activity">
    <reaction evidence="1">
        <text>Thiol-dependent hydrolysis of ester, thioester, amide, peptide and isopeptide bonds formed by the C-terminal Gly of ubiquitin (a 76-residue protein attached to proteins as an intracellular targeting signal).</text>
        <dbReference type="EC" id="3.4.19.12"/>
    </reaction>
</comment>
<keyword evidence="3" id="KW-0645">Protease</keyword>
<accession>A0A5E4SKM1</accession>
<evidence type="ECO:0000256" key="7">
    <source>
        <dbReference type="PROSITE-ProRule" id="PRU00023"/>
    </source>
</evidence>
<feature type="compositionally biased region" description="Low complexity" evidence="8">
    <location>
        <begin position="1332"/>
        <end position="1350"/>
    </location>
</feature>
<dbReference type="OrthoDB" id="7390289at2"/>
<dbReference type="SMART" id="SM00248">
    <property type="entry name" value="ANK"/>
    <property type="match status" value="1"/>
</dbReference>
<dbReference type="Gene3D" id="1.25.40.20">
    <property type="entry name" value="Ankyrin repeat-containing domain"/>
    <property type="match status" value="1"/>
</dbReference>
<dbReference type="GO" id="GO:0004843">
    <property type="term" value="F:cysteine-type deubiquitinase activity"/>
    <property type="evidence" value="ECO:0007669"/>
    <property type="project" value="UniProtKB-EC"/>
</dbReference>
<feature type="compositionally biased region" description="Low complexity" evidence="8">
    <location>
        <begin position="1279"/>
        <end position="1290"/>
    </location>
</feature>
<feature type="compositionally biased region" description="Basic and acidic residues" evidence="8">
    <location>
        <begin position="570"/>
        <end position="601"/>
    </location>
</feature>
<keyword evidence="6" id="KW-0788">Thiol protease</keyword>
<feature type="repeat" description="ANK" evidence="7">
    <location>
        <begin position="820"/>
        <end position="854"/>
    </location>
</feature>
<evidence type="ECO:0000256" key="2">
    <source>
        <dbReference type="ARBA" id="ARBA00012759"/>
    </source>
</evidence>
<dbReference type="Pfam" id="PF00443">
    <property type="entry name" value="UCH"/>
    <property type="match status" value="2"/>
</dbReference>
<dbReference type="SUPFAM" id="SSF54001">
    <property type="entry name" value="Cysteine proteinases"/>
    <property type="match status" value="2"/>
</dbReference>
<dbReference type="PROSITE" id="PS50088">
    <property type="entry name" value="ANK_REPEAT"/>
    <property type="match status" value="1"/>
</dbReference>
<reference evidence="10 11" key="1">
    <citation type="submission" date="2019-08" db="EMBL/GenBank/DDBJ databases">
        <authorList>
            <person name="Peeters C."/>
        </authorList>
    </citation>
    <scope>NUCLEOTIDE SEQUENCE [LARGE SCALE GENOMIC DNA]</scope>
    <source>
        <strain evidence="10 11">LMG 31114</strain>
    </source>
</reference>
<dbReference type="PANTHER" id="PTHR24006:SF687">
    <property type="entry name" value="UBIQUITIN CARBOXYL-TERMINAL HYDROLASE 10"/>
    <property type="match status" value="1"/>
</dbReference>
<dbReference type="InterPro" id="IPR038765">
    <property type="entry name" value="Papain-like_cys_pep_sf"/>
</dbReference>
<dbReference type="InterPro" id="IPR001394">
    <property type="entry name" value="Peptidase_C19_UCH"/>
</dbReference>
<evidence type="ECO:0000256" key="6">
    <source>
        <dbReference type="ARBA" id="ARBA00022807"/>
    </source>
</evidence>
<keyword evidence="11" id="KW-1185">Reference proteome</keyword>
<feature type="compositionally biased region" description="Basic and acidic residues" evidence="8">
    <location>
        <begin position="454"/>
        <end position="463"/>
    </location>
</feature>
<dbReference type="GO" id="GO:0016579">
    <property type="term" value="P:protein deubiquitination"/>
    <property type="evidence" value="ECO:0007669"/>
    <property type="project" value="InterPro"/>
</dbReference>
<dbReference type="EMBL" id="CABPSK010000001">
    <property type="protein sequence ID" value="VVD75885.1"/>
    <property type="molecule type" value="Genomic_DNA"/>
</dbReference>
<feature type="region of interest" description="Disordered" evidence="8">
    <location>
        <begin position="439"/>
        <end position="469"/>
    </location>
</feature>
<dbReference type="Gene3D" id="3.90.70.10">
    <property type="entry name" value="Cysteine proteinases"/>
    <property type="match status" value="2"/>
</dbReference>
<feature type="domain" description="USP" evidence="9">
    <location>
        <begin position="468"/>
        <end position="767"/>
    </location>
</feature>
<dbReference type="PANTHER" id="PTHR24006">
    <property type="entry name" value="UBIQUITIN CARBOXYL-TERMINAL HYDROLASE"/>
    <property type="match status" value="1"/>
</dbReference>
<gene>
    <name evidence="10" type="ORF">PPN31114_00867</name>
</gene>
<evidence type="ECO:0000259" key="9">
    <source>
        <dbReference type="PROSITE" id="PS50235"/>
    </source>
</evidence>
<dbReference type="RefSeq" id="WP_150678226.1">
    <property type="nucleotide sequence ID" value="NZ_CABPSK010000001.1"/>
</dbReference>
<proteinExistence type="predicted"/>
<dbReference type="GO" id="GO:0006508">
    <property type="term" value="P:proteolysis"/>
    <property type="evidence" value="ECO:0007669"/>
    <property type="project" value="UniProtKB-KW"/>
</dbReference>
<dbReference type="PROSITE" id="PS00973">
    <property type="entry name" value="USP_2"/>
    <property type="match status" value="1"/>
</dbReference>
<evidence type="ECO:0000256" key="1">
    <source>
        <dbReference type="ARBA" id="ARBA00000707"/>
    </source>
</evidence>
<name>A0A5E4SKM1_9BURK</name>
<dbReference type="InterPro" id="IPR036770">
    <property type="entry name" value="Ankyrin_rpt-contain_sf"/>
</dbReference>
<dbReference type="InterPro" id="IPR002110">
    <property type="entry name" value="Ankyrin_rpt"/>
</dbReference>
<dbReference type="InterPro" id="IPR028889">
    <property type="entry name" value="USP"/>
</dbReference>
<evidence type="ECO:0000256" key="4">
    <source>
        <dbReference type="ARBA" id="ARBA00022786"/>
    </source>
</evidence>
<dbReference type="SUPFAM" id="SSF48403">
    <property type="entry name" value="Ankyrin repeat"/>
    <property type="match status" value="1"/>
</dbReference>
<dbReference type="InterPro" id="IPR050164">
    <property type="entry name" value="Peptidase_C19"/>
</dbReference>
<evidence type="ECO:0000313" key="10">
    <source>
        <dbReference type="EMBL" id="VVD75885.1"/>
    </source>
</evidence>
<keyword evidence="4" id="KW-0833">Ubl conjugation pathway</keyword>
<dbReference type="GeneID" id="300402925"/>
<dbReference type="PROSITE" id="PS50297">
    <property type="entry name" value="ANK_REP_REGION"/>
    <property type="match status" value="1"/>
</dbReference>
<dbReference type="InterPro" id="IPR018200">
    <property type="entry name" value="USP_CS"/>
</dbReference>
<feature type="region of interest" description="Disordered" evidence="8">
    <location>
        <begin position="1279"/>
        <end position="1350"/>
    </location>
</feature>
<keyword evidence="7" id="KW-0040">ANK repeat</keyword>
<sequence length="1350" mass="148676">MQEFAQQVPEQKAETHVSTDARGSAPTSALADQRPAALVQRQIGALSGDSPRGQQQSALTRLIDGSPRTQQHKDMAAVIDRGSASPAPVRSAIVQRQAQQGVIQRAEPAGIENRANDCFLNALIHLIGAGYRDRFDPAVRRWADHHDVQDELWRVIQQVNAGGDDVPSETIAALRDHLYEIPVGRRGRVVPSKGGQEDASEVLQHLLELTLGAQDQVVVEEQREYAKSERDAAYTGNVEQLQTYTDKKAQQTTRTSMIGVDLDQYVSFHDFLYHEFGAGSVATEFDAKNRYAIRVSGEVHRVGAVSVRRRFVTLPPVLTFHLHRFRIGADGGQQRINRRFDMPQELVLRSGTPDAPRWERFELHAYVVQHGSLSGGHYTAERLTDKGWLTRDDARASKARKVPENIDTGYLYTYRSAGLLPLAPDTSLQDKKPEIVRRDLGDGLESAEVSGRATRSDVPEGKPSKARLGLPNVSGHDCFMNVALQMISGPLQSVFASRRKHAVLGPILTLADDIAKGGDDAIETARITQMRALLLKHKLVESDTAQEDASELLLRLLNLAVRGKDQIHAQRERSFEASDRHDWTGERPKGPAEYTNRKSTEKTAPANSIPIDIIHFDTLEQFLAKRFYEGLTTSYDESNRPKVKQNGAYHALSAVKEKHTLLRLPDVLVFVLNRSIQDSRGLRRLDKAFFMPPTFTIAQPGKDEGHFRYRLTGVVMHTGSRDEGHYRAWMQQTAGGEWLQANDSTVTSHEDPGAEQHQGYLYTYAKIDKPTGPLDTPVEELGELTASALLIKQVRAGNRRAVQQMLDSGGVRVQTIDAASGKTALHAAVEADTADEEMVRILLRRGADPGAHDAQNYSAIERADELEREGIAKLMRQPGIHDVGSLAKAVKGFTGTNRSELQHLYSRLGDLSLTIKGYYDNLLGKDNDGAALMANLEHQLHQIRHDLNRRAGAIHGVHLGGAGGRPDTHKVFTDPDDADLGTYLNQLDKLNRGAKSAYQRCQEKASKKKTADASKPISESLTAAYAQSTPGFRNIGPWTGGGDLEYNVDGVGWDQKALYVGKDEGFQGRLHHTQTKSSGSTASEEGGARNGLLLDATVSDPRNYELIWEKLFTSINLEELNPKMIREVQSPLKSALKSALVFDMRAEDTVCNDLDFNPKAVTAVTELDRLGGKPSDGIRRIVPPGWLAAVVRQIDAGSREAFSFHKNDRYWLPGGHLYYEASASRSSKVKVVFNHEKSHFYVTPTHYAGYSIREVAGLRFCHPFYEIDTTGLLGVGAAATETASDTSETETPTRDKSPPAKGGSGAKKGTAEPAKSVKSGKTGKQDDARKSQPTGKQKQQQTTPGKGRKK</sequence>
<evidence type="ECO:0000313" key="11">
    <source>
        <dbReference type="Proteomes" id="UP000366945"/>
    </source>
</evidence>
<keyword evidence="5" id="KW-0378">Hydrolase</keyword>
<feature type="region of interest" description="Disordered" evidence="8">
    <location>
        <begin position="570"/>
        <end position="603"/>
    </location>
</feature>
<evidence type="ECO:0000256" key="8">
    <source>
        <dbReference type="SAM" id="MobiDB-lite"/>
    </source>
</evidence>
<feature type="domain" description="USP" evidence="9">
    <location>
        <begin position="109"/>
        <end position="417"/>
    </location>
</feature>
<evidence type="ECO:0000256" key="5">
    <source>
        <dbReference type="ARBA" id="ARBA00022801"/>
    </source>
</evidence>
<dbReference type="PROSITE" id="PS50235">
    <property type="entry name" value="USP_3"/>
    <property type="match status" value="2"/>
</dbReference>
<dbReference type="EC" id="3.4.19.12" evidence="2"/>
<feature type="region of interest" description="Disordered" evidence="8">
    <location>
        <begin position="1"/>
        <end position="35"/>
    </location>
</feature>